<evidence type="ECO:0000313" key="2">
    <source>
        <dbReference type="Proteomes" id="UP001055879"/>
    </source>
</evidence>
<organism evidence="1 2">
    <name type="scientific">Arctium lappa</name>
    <name type="common">Greater burdock</name>
    <name type="synonym">Lappa major</name>
    <dbReference type="NCBI Taxonomy" id="4217"/>
    <lineage>
        <taxon>Eukaryota</taxon>
        <taxon>Viridiplantae</taxon>
        <taxon>Streptophyta</taxon>
        <taxon>Embryophyta</taxon>
        <taxon>Tracheophyta</taxon>
        <taxon>Spermatophyta</taxon>
        <taxon>Magnoliopsida</taxon>
        <taxon>eudicotyledons</taxon>
        <taxon>Gunneridae</taxon>
        <taxon>Pentapetalae</taxon>
        <taxon>asterids</taxon>
        <taxon>campanulids</taxon>
        <taxon>Asterales</taxon>
        <taxon>Asteraceae</taxon>
        <taxon>Carduoideae</taxon>
        <taxon>Cardueae</taxon>
        <taxon>Arctiinae</taxon>
        <taxon>Arctium</taxon>
    </lineage>
</organism>
<comment type="caution">
    <text evidence="1">The sequence shown here is derived from an EMBL/GenBank/DDBJ whole genome shotgun (WGS) entry which is preliminary data.</text>
</comment>
<name>A0ACB9DH04_ARCLA</name>
<proteinExistence type="predicted"/>
<keyword evidence="2" id="KW-1185">Reference proteome</keyword>
<dbReference type="EMBL" id="CM042049">
    <property type="protein sequence ID" value="KAI3745775.1"/>
    <property type="molecule type" value="Genomic_DNA"/>
</dbReference>
<protein>
    <submittedName>
        <fullName evidence="1">Uncharacterized protein</fullName>
    </submittedName>
</protein>
<evidence type="ECO:0000313" key="1">
    <source>
        <dbReference type="EMBL" id="KAI3745775.1"/>
    </source>
</evidence>
<gene>
    <name evidence="1" type="ORF">L6452_08182</name>
</gene>
<reference evidence="2" key="1">
    <citation type="journal article" date="2022" name="Mol. Ecol. Resour.">
        <title>The genomes of chicory, endive, great burdock and yacon provide insights into Asteraceae palaeo-polyploidization history and plant inulin production.</title>
        <authorList>
            <person name="Fan W."/>
            <person name="Wang S."/>
            <person name="Wang H."/>
            <person name="Wang A."/>
            <person name="Jiang F."/>
            <person name="Liu H."/>
            <person name="Zhao H."/>
            <person name="Xu D."/>
            <person name="Zhang Y."/>
        </authorList>
    </citation>
    <scope>NUCLEOTIDE SEQUENCE [LARGE SCALE GENOMIC DNA]</scope>
    <source>
        <strain evidence="2">cv. Niubang</strain>
    </source>
</reference>
<sequence length="152" mass="17210">MWDHLLATGESCLEFVHQSVSQVEEIQDKEGGIQDKEGGTKDAYNDCSQYSNRLENIDNQEAGFWQGFIEDVRGTIVPKSNLPNTIAQKSNLPNTRGQNATKGVKRKRRENDAEDMVFNVVQQHRDYIPMEELDGETSSNQGNMRGSSNEMR</sequence>
<dbReference type="Proteomes" id="UP001055879">
    <property type="component" value="Linkage Group LG03"/>
</dbReference>
<accession>A0ACB9DH04</accession>
<reference evidence="1 2" key="2">
    <citation type="journal article" date="2022" name="Mol. Ecol. Resour.">
        <title>The genomes of chicory, endive, great burdock and yacon provide insights into Asteraceae paleo-polyploidization history and plant inulin production.</title>
        <authorList>
            <person name="Fan W."/>
            <person name="Wang S."/>
            <person name="Wang H."/>
            <person name="Wang A."/>
            <person name="Jiang F."/>
            <person name="Liu H."/>
            <person name="Zhao H."/>
            <person name="Xu D."/>
            <person name="Zhang Y."/>
        </authorList>
    </citation>
    <scope>NUCLEOTIDE SEQUENCE [LARGE SCALE GENOMIC DNA]</scope>
    <source>
        <strain evidence="2">cv. Niubang</strain>
    </source>
</reference>